<feature type="transmembrane region" description="Helical" evidence="1">
    <location>
        <begin position="36"/>
        <end position="53"/>
    </location>
</feature>
<evidence type="ECO:0000313" key="3">
    <source>
        <dbReference type="Proteomes" id="UP001367922"/>
    </source>
</evidence>
<dbReference type="Proteomes" id="UP001367922">
    <property type="component" value="Unassembled WGS sequence"/>
</dbReference>
<dbReference type="EMBL" id="JBAWSV010000012">
    <property type="protein sequence ID" value="MEI4832304.1"/>
    <property type="molecule type" value="Genomic_DNA"/>
</dbReference>
<organism evidence="2 3">
    <name type="scientific">Bacillus yunxiaonensis</name>
    <dbReference type="NCBI Taxonomy" id="3127665"/>
    <lineage>
        <taxon>Bacteria</taxon>
        <taxon>Bacillati</taxon>
        <taxon>Bacillota</taxon>
        <taxon>Bacilli</taxon>
        <taxon>Bacillales</taxon>
        <taxon>Bacillaceae</taxon>
        <taxon>Bacillus</taxon>
    </lineage>
</organism>
<keyword evidence="1" id="KW-1133">Transmembrane helix</keyword>
<comment type="caution">
    <text evidence="2">The sequence shown here is derived from an EMBL/GenBank/DDBJ whole genome shotgun (WGS) entry which is preliminary data.</text>
</comment>
<evidence type="ECO:0000313" key="2">
    <source>
        <dbReference type="EMBL" id="MEI4832304.1"/>
    </source>
</evidence>
<keyword evidence="3" id="KW-1185">Reference proteome</keyword>
<evidence type="ECO:0000256" key="1">
    <source>
        <dbReference type="SAM" id="Phobius"/>
    </source>
</evidence>
<keyword evidence="1" id="KW-0812">Transmembrane</keyword>
<reference evidence="2 3" key="1">
    <citation type="submission" date="2024-01" db="EMBL/GenBank/DDBJ databases">
        <title>Seven novel Bacillus-like species.</title>
        <authorList>
            <person name="Liu G."/>
        </authorList>
    </citation>
    <scope>NUCLEOTIDE SEQUENCE [LARGE SCALE GENOMIC DNA]</scope>
    <source>
        <strain evidence="2 3">FJAT-53711</strain>
    </source>
</reference>
<dbReference type="RefSeq" id="WP_336484438.1">
    <property type="nucleotide sequence ID" value="NZ_JBAWSV010000012.1"/>
</dbReference>
<accession>A0ABU8G4D4</accession>
<proteinExistence type="predicted"/>
<gene>
    <name evidence="2" type="ORF">WAX78_23230</name>
</gene>
<sequence>MQQLKKEYKELDEYDHIQKRKGNSIMNTMDAFAKSAPLLGVLFIILCIPFYFIRKAVKRSKIKLN</sequence>
<keyword evidence="1" id="KW-0472">Membrane</keyword>
<protein>
    <submittedName>
        <fullName evidence="2">Uncharacterized protein</fullName>
    </submittedName>
</protein>
<name>A0ABU8G4D4_9BACI</name>